<protein>
    <recommendedName>
        <fullName evidence="4">Small ribosomal subunit protein uS10</fullName>
    </recommendedName>
</protein>
<dbReference type="Gene3D" id="3.30.70.600">
    <property type="entry name" value="Ribosomal protein S10 domain"/>
    <property type="match status" value="1"/>
</dbReference>
<evidence type="ECO:0000256" key="2">
    <source>
        <dbReference type="ARBA" id="ARBA00022980"/>
    </source>
</evidence>
<reference evidence="6" key="1">
    <citation type="submission" date="2020-07" db="EMBL/GenBank/DDBJ databases">
        <title>Huge and variable diversity of episymbiotic CPR bacteria and DPANN archaea in groundwater ecosystems.</title>
        <authorList>
            <person name="He C.Y."/>
            <person name="Keren R."/>
            <person name="Whittaker M."/>
            <person name="Farag I.F."/>
            <person name="Doudna J."/>
            <person name="Cate J.H.D."/>
            <person name="Banfield J.F."/>
        </authorList>
    </citation>
    <scope>NUCLEOTIDE SEQUENCE</scope>
    <source>
        <strain evidence="6">NC_groundwater_972_Pr1_S-0.2um_49_27</strain>
    </source>
</reference>
<dbReference type="NCBIfam" id="NF001861">
    <property type="entry name" value="PRK00596.1"/>
    <property type="match status" value="1"/>
</dbReference>
<dbReference type="InterPro" id="IPR036838">
    <property type="entry name" value="Ribosomal_uS10_dom_sf"/>
</dbReference>
<sequence>MRAATKAKEKEAEKEITQRLRIKVRAYDSKIIDASVKQIVDTARRQGAEVAGPTPLPTEIHKYTVNRSTFVHKNAREQYEMRVHKRLIDILNPNPKTIDALMNLNLPAGVDIEIKM</sequence>
<dbReference type="FunFam" id="3.30.70.600:FF:000003">
    <property type="entry name" value="30S ribosomal protein S10"/>
    <property type="match status" value="1"/>
</dbReference>
<dbReference type="SMART" id="SM01403">
    <property type="entry name" value="Ribosomal_S10"/>
    <property type="match status" value="1"/>
</dbReference>
<gene>
    <name evidence="4 6" type="primary">rpsJ</name>
    <name evidence="6" type="ORF">HY220_03120</name>
</gene>
<dbReference type="Proteomes" id="UP000808388">
    <property type="component" value="Unassembled WGS sequence"/>
</dbReference>
<dbReference type="Pfam" id="PF00338">
    <property type="entry name" value="Ribosomal_S10"/>
    <property type="match status" value="1"/>
</dbReference>
<evidence type="ECO:0000259" key="5">
    <source>
        <dbReference type="SMART" id="SM01403"/>
    </source>
</evidence>
<dbReference type="GO" id="GO:0003735">
    <property type="term" value="F:structural constituent of ribosome"/>
    <property type="evidence" value="ECO:0007669"/>
    <property type="project" value="InterPro"/>
</dbReference>
<comment type="caution">
    <text evidence="6">The sequence shown here is derived from an EMBL/GenBank/DDBJ whole genome shotgun (WGS) entry which is preliminary data.</text>
</comment>
<dbReference type="GO" id="GO:0000049">
    <property type="term" value="F:tRNA binding"/>
    <property type="evidence" value="ECO:0007669"/>
    <property type="project" value="UniProtKB-UniRule"/>
</dbReference>
<comment type="function">
    <text evidence="4">Involved in the binding of tRNA to the ribosomes.</text>
</comment>
<dbReference type="InterPro" id="IPR027486">
    <property type="entry name" value="Ribosomal_uS10_dom"/>
</dbReference>
<feature type="domain" description="Small ribosomal subunit protein uS10" evidence="5">
    <location>
        <begin position="21"/>
        <end position="115"/>
    </location>
</feature>
<keyword evidence="3 4" id="KW-0687">Ribonucleoprotein</keyword>
<dbReference type="NCBIfam" id="TIGR01049">
    <property type="entry name" value="rpsJ_bact"/>
    <property type="match status" value="1"/>
</dbReference>
<accession>A0A9D6LNQ0</accession>
<dbReference type="GO" id="GO:0006412">
    <property type="term" value="P:translation"/>
    <property type="evidence" value="ECO:0007669"/>
    <property type="project" value="UniProtKB-UniRule"/>
</dbReference>
<dbReference type="HAMAP" id="MF_00508">
    <property type="entry name" value="Ribosomal_uS10"/>
    <property type="match status" value="1"/>
</dbReference>
<dbReference type="PANTHER" id="PTHR11700">
    <property type="entry name" value="30S RIBOSOMAL PROTEIN S10 FAMILY MEMBER"/>
    <property type="match status" value="1"/>
</dbReference>
<proteinExistence type="inferred from homology"/>
<dbReference type="AlphaFoldDB" id="A0A9D6LNQ0"/>
<evidence type="ECO:0000256" key="3">
    <source>
        <dbReference type="ARBA" id="ARBA00023274"/>
    </source>
</evidence>
<name>A0A9D6LNQ0_9BACT</name>
<dbReference type="SUPFAM" id="SSF54999">
    <property type="entry name" value="Ribosomal protein S10"/>
    <property type="match status" value="1"/>
</dbReference>
<evidence type="ECO:0000313" key="7">
    <source>
        <dbReference type="Proteomes" id="UP000808388"/>
    </source>
</evidence>
<dbReference type="PRINTS" id="PR00971">
    <property type="entry name" value="RIBOSOMALS10"/>
</dbReference>
<evidence type="ECO:0000256" key="4">
    <source>
        <dbReference type="HAMAP-Rule" id="MF_00508"/>
    </source>
</evidence>
<dbReference type="GO" id="GO:1990904">
    <property type="term" value="C:ribonucleoprotein complex"/>
    <property type="evidence" value="ECO:0007669"/>
    <property type="project" value="UniProtKB-KW"/>
</dbReference>
<dbReference type="InterPro" id="IPR001848">
    <property type="entry name" value="Ribosomal_uS10"/>
</dbReference>
<keyword evidence="2 4" id="KW-0689">Ribosomal protein</keyword>
<dbReference type="EMBL" id="JACQCQ010000012">
    <property type="protein sequence ID" value="MBI3627705.1"/>
    <property type="molecule type" value="Genomic_DNA"/>
</dbReference>
<dbReference type="GO" id="GO:0005840">
    <property type="term" value="C:ribosome"/>
    <property type="evidence" value="ECO:0007669"/>
    <property type="project" value="UniProtKB-KW"/>
</dbReference>
<evidence type="ECO:0000313" key="6">
    <source>
        <dbReference type="EMBL" id="MBI3627705.1"/>
    </source>
</evidence>
<organism evidence="6 7">
    <name type="scientific">Candidatus Sungiibacteriota bacterium</name>
    <dbReference type="NCBI Taxonomy" id="2750080"/>
    <lineage>
        <taxon>Bacteria</taxon>
        <taxon>Candidatus Sungiibacteriota</taxon>
    </lineage>
</organism>
<evidence type="ECO:0000256" key="1">
    <source>
        <dbReference type="ARBA" id="ARBA00007102"/>
    </source>
</evidence>
<comment type="subunit">
    <text evidence="4">Part of the 30S ribosomal subunit.</text>
</comment>
<comment type="similarity">
    <text evidence="1 4">Belongs to the universal ribosomal protein uS10 family.</text>
</comment>